<dbReference type="Pfam" id="PF04827">
    <property type="entry name" value="Plant_tran"/>
    <property type="match status" value="1"/>
</dbReference>
<evidence type="ECO:0000313" key="2">
    <source>
        <dbReference type="Proteomes" id="UP000011713"/>
    </source>
</evidence>
<keyword evidence="2" id="KW-1185">Reference proteome</keyword>
<dbReference type="VEuPathDB" id="FungiDB:HpaG803627"/>
<sequence length="57" mass="6661">MNTFAIDKKASVWISKGHLAYSRLADLPCKFLYKNAMIDVMKVYIILHNMIVEDERD</sequence>
<dbReference type="EnsemblProtists" id="HpaT803627">
    <property type="protein sequence ID" value="HpaP803627"/>
    <property type="gene ID" value="HpaG803627"/>
</dbReference>
<dbReference type="InParanoid" id="M4BBG4"/>
<dbReference type="Proteomes" id="UP000011713">
    <property type="component" value="Unassembled WGS sequence"/>
</dbReference>
<organism evidence="1 2">
    <name type="scientific">Hyaloperonospora arabidopsidis (strain Emoy2)</name>
    <name type="common">Downy mildew agent</name>
    <name type="synonym">Peronospora arabidopsidis</name>
    <dbReference type="NCBI Taxonomy" id="559515"/>
    <lineage>
        <taxon>Eukaryota</taxon>
        <taxon>Sar</taxon>
        <taxon>Stramenopiles</taxon>
        <taxon>Oomycota</taxon>
        <taxon>Peronosporomycetes</taxon>
        <taxon>Peronosporales</taxon>
        <taxon>Peronosporaceae</taxon>
        <taxon>Hyaloperonospora</taxon>
    </lineage>
</organism>
<dbReference type="HOGENOM" id="CLU_3000508_0_0_1"/>
<dbReference type="InterPro" id="IPR006912">
    <property type="entry name" value="Harbinger_derived_prot"/>
</dbReference>
<dbReference type="AlphaFoldDB" id="M4BBG4"/>
<accession>M4BBG4</accession>
<reference evidence="2" key="1">
    <citation type="journal article" date="2010" name="Science">
        <title>Signatures of adaptation to obligate biotrophy in the Hyaloperonospora arabidopsidis genome.</title>
        <authorList>
            <person name="Baxter L."/>
            <person name="Tripathy S."/>
            <person name="Ishaque N."/>
            <person name="Boot N."/>
            <person name="Cabral A."/>
            <person name="Kemen E."/>
            <person name="Thines M."/>
            <person name="Ah-Fong A."/>
            <person name="Anderson R."/>
            <person name="Badejoko W."/>
            <person name="Bittner-Eddy P."/>
            <person name="Boore J.L."/>
            <person name="Chibucos M.C."/>
            <person name="Coates M."/>
            <person name="Dehal P."/>
            <person name="Delehaunty K."/>
            <person name="Dong S."/>
            <person name="Downton P."/>
            <person name="Dumas B."/>
            <person name="Fabro G."/>
            <person name="Fronick C."/>
            <person name="Fuerstenberg S.I."/>
            <person name="Fulton L."/>
            <person name="Gaulin E."/>
            <person name="Govers F."/>
            <person name="Hughes L."/>
            <person name="Humphray S."/>
            <person name="Jiang R.H."/>
            <person name="Judelson H."/>
            <person name="Kamoun S."/>
            <person name="Kyung K."/>
            <person name="Meijer H."/>
            <person name="Minx P."/>
            <person name="Morris P."/>
            <person name="Nelson J."/>
            <person name="Phuntumart V."/>
            <person name="Qutob D."/>
            <person name="Rehmany A."/>
            <person name="Rougon-Cardoso A."/>
            <person name="Ryden P."/>
            <person name="Torto-Alalibo T."/>
            <person name="Studholme D."/>
            <person name="Wang Y."/>
            <person name="Win J."/>
            <person name="Wood J."/>
            <person name="Clifton S.W."/>
            <person name="Rogers J."/>
            <person name="Van den Ackerveken G."/>
            <person name="Jones J.D."/>
            <person name="McDowell J.M."/>
            <person name="Beynon J."/>
            <person name="Tyler B.M."/>
        </authorList>
    </citation>
    <scope>NUCLEOTIDE SEQUENCE [LARGE SCALE GENOMIC DNA]</scope>
    <source>
        <strain evidence="2">Emoy2</strain>
    </source>
</reference>
<reference evidence="1" key="2">
    <citation type="submission" date="2015-06" db="UniProtKB">
        <authorList>
            <consortium name="EnsemblProtists"/>
        </authorList>
    </citation>
    <scope>IDENTIFICATION</scope>
    <source>
        <strain evidence="1">Emoy2</strain>
    </source>
</reference>
<evidence type="ECO:0000313" key="1">
    <source>
        <dbReference type="EnsemblProtists" id="HpaP803627"/>
    </source>
</evidence>
<name>M4BBG4_HYAAE</name>
<dbReference type="EMBL" id="JH598095">
    <property type="status" value="NOT_ANNOTATED_CDS"/>
    <property type="molecule type" value="Genomic_DNA"/>
</dbReference>
<proteinExistence type="predicted"/>
<protein>
    <submittedName>
        <fullName evidence="1">Uncharacterized protein</fullName>
    </submittedName>
</protein>